<dbReference type="EMBL" id="UGBT01000002">
    <property type="protein sequence ID" value="STH69367.1"/>
    <property type="molecule type" value="Genomic_DNA"/>
</dbReference>
<name>A0A376NT01_ECOLX</name>
<dbReference type="Gene3D" id="2.60.40.1930">
    <property type="match status" value="1"/>
</dbReference>
<proteinExistence type="predicted"/>
<gene>
    <name evidence="2" type="ORF">NCTC11341_00874</name>
</gene>
<evidence type="ECO:0000313" key="2">
    <source>
        <dbReference type="EMBL" id="STH69367.1"/>
    </source>
</evidence>
<dbReference type="Pfam" id="PF01835">
    <property type="entry name" value="MG2"/>
    <property type="match status" value="1"/>
</dbReference>
<protein>
    <submittedName>
        <fullName evidence="2">Putative protease inhibitor</fullName>
    </submittedName>
</protein>
<evidence type="ECO:0000259" key="1">
    <source>
        <dbReference type="Pfam" id="PF01835"/>
    </source>
</evidence>
<feature type="domain" description="Macroglobulin" evidence="1">
    <location>
        <begin position="2"/>
        <end position="76"/>
    </location>
</feature>
<dbReference type="GO" id="GO:0004866">
    <property type="term" value="F:endopeptidase inhibitor activity"/>
    <property type="evidence" value="ECO:0007669"/>
    <property type="project" value="InterPro"/>
</dbReference>
<organism evidence="2 3">
    <name type="scientific">Escherichia coli</name>
    <dbReference type="NCBI Taxonomy" id="562"/>
    <lineage>
        <taxon>Bacteria</taxon>
        <taxon>Pseudomonadati</taxon>
        <taxon>Pseudomonadota</taxon>
        <taxon>Gammaproteobacteria</taxon>
        <taxon>Enterobacterales</taxon>
        <taxon>Enterobacteriaceae</taxon>
        <taxon>Escherichia</taxon>
    </lineage>
</organism>
<accession>A0A376NT01</accession>
<dbReference type="InterPro" id="IPR051802">
    <property type="entry name" value="YfhM-like"/>
</dbReference>
<dbReference type="InterPro" id="IPR002890">
    <property type="entry name" value="MG2"/>
</dbReference>
<sequence length="99" mass="10904">MFGPRDLYRPGETVILNGLLRDADGKALPNQPIKLDVIKPDGQVLRSVVSQPENGLYHFTWPLDSNAATGMWHIRATRAITSIGCGISTSKILCQSAWR</sequence>
<dbReference type="PANTHER" id="PTHR40094">
    <property type="entry name" value="ALPHA-2-MACROGLOBULIN HOMOLOG"/>
    <property type="match status" value="1"/>
</dbReference>
<dbReference type="PANTHER" id="PTHR40094:SF1">
    <property type="entry name" value="UBIQUITIN DOMAIN-CONTAINING PROTEIN"/>
    <property type="match status" value="1"/>
</dbReference>
<dbReference type="Proteomes" id="UP000254428">
    <property type="component" value="Unassembled WGS sequence"/>
</dbReference>
<evidence type="ECO:0000313" key="3">
    <source>
        <dbReference type="Proteomes" id="UP000254428"/>
    </source>
</evidence>
<dbReference type="AlphaFoldDB" id="A0A376NT01"/>
<reference evidence="2 3" key="1">
    <citation type="submission" date="2018-06" db="EMBL/GenBank/DDBJ databases">
        <authorList>
            <consortium name="Pathogen Informatics"/>
            <person name="Doyle S."/>
        </authorList>
    </citation>
    <scope>NUCLEOTIDE SEQUENCE [LARGE SCALE GENOMIC DNA]</scope>
    <source>
        <strain evidence="2 3">NCTC11341</strain>
    </source>
</reference>